<dbReference type="EMBL" id="LAZR01008488">
    <property type="protein sequence ID" value="KKM78455.1"/>
    <property type="molecule type" value="Genomic_DNA"/>
</dbReference>
<comment type="caution">
    <text evidence="2">The sequence shown here is derived from an EMBL/GenBank/DDBJ whole genome shotgun (WGS) entry which is preliminary data.</text>
</comment>
<proteinExistence type="predicted"/>
<dbReference type="SUPFAM" id="SSF82199">
    <property type="entry name" value="SET domain"/>
    <property type="match status" value="1"/>
</dbReference>
<dbReference type="PROSITE" id="PS50280">
    <property type="entry name" value="SET"/>
    <property type="match status" value="1"/>
</dbReference>
<reference evidence="2" key="1">
    <citation type="journal article" date="2015" name="Nature">
        <title>Complex archaea that bridge the gap between prokaryotes and eukaryotes.</title>
        <authorList>
            <person name="Spang A."/>
            <person name="Saw J.H."/>
            <person name="Jorgensen S.L."/>
            <person name="Zaremba-Niedzwiedzka K."/>
            <person name="Martijn J."/>
            <person name="Lind A.E."/>
            <person name="van Eijk R."/>
            <person name="Schleper C."/>
            <person name="Guy L."/>
            <person name="Ettema T.J."/>
        </authorList>
    </citation>
    <scope>NUCLEOTIDE SEQUENCE</scope>
</reference>
<name>A0A0F9MNU3_9ZZZZ</name>
<sequence>MNDYIKTNVVIRKSKIHGNGVFAKRNLPKGYYVGEYQGPFPGPGVSKFDFHDYETGKARRGRNDLRYMNSNHDDPNCDYDEFDCFTTRKITKGEELTFAYETVYE</sequence>
<evidence type="ECO:0000313" key="2">
    <source>
        <dbReference type="EMBL" id="KKM78455.1"/>
    </source>
</evidence>
<evidence type="ECO:0000259" key="1">
    <source>
        <dbReference type="PROSITE" id="PS50280"/>
    </source>
</evidence>
<gene>
    <name evidence="2" type="ORF">LCGC14_1359830</name>
</gene>
<organism evidence="2">
    <name type="scientific">marine sediment metagenome</name>
    <dbReference type="NCBI Taxonomy" id="412755"/>
    <lineage>
        <taxon>unclassified sequences</taxon>
        <taxon>metagenomes</taxon>
        <taxon>ecological metagenomes</taxon>
    </lineage>
</organism>
<dbReference type="InterPro" id="IPR001214">
    <property type="entry name" value="SET_dom"/>
</dbReference>
<dbReference type="Pfam" id="PF00856">
    <property type="entry name" value="SET"/>
    <property type="match status" value="1"/>
</dbReference>
<dbReference type="InterPro" id="IPR046341">
    <property type="entry name" value="SET_dom_sf"/>
</dbReference>
<feature type="domain" description="SET" evidence="1">
    <location>
        <begin position="7"/>
        <end position="101"/>
    </location>
</feature>
<dbReference type="AlphaFoldDB" id="A0A0F9MNU3"/>
<dbReference type="Gene3D" id="2.170.270.10">
    <property type="entry name" value="SET domain"/>
    <property type="match status" value="2"/>
</dbReference>
<protein>
    <recommendedName>
        <fullName evidence="1">SET domain-containing protein</fullName>
    </recommendedName>
</protein>
<accession>A0A0F9MNU3</accession>
<dbReference type="SMART" id="SM00317">
    <property type="entry name" value="SET"/>
    <property type="match status" value="1"/>
</dbReference>